<dbReference type="OrthoDB" id="101831at2157"/>
<dbReference type="Proteomes" id="UP000324354">
    <property type="component" value="Chromosome"/>
</dbReference>
<evidence type="ECO:0000256" key="1">
    <source>
        <dbReference type="SAM" id="Phobius"/>
    </source>
</evidence>
<sequence length="120" mass="13588">MRVLRFFSVYFFLSLTLLIESTWKQHLPSDFVDTFVYTLIIPIGVASFILLSALVHEHKMKETKKAFRGFLKVIGTLGAGTMLSLLPALTSYWTNPTLGFIVLFIILPGLYILDRVMEGS</sequence>
<gene>
    <name evidence="2" type="ORF">PFDSM3638_05415</name>
</gene>
<keyword evidence="1" id="KW-0812">Transmembrane</keyword>
<feature type="transmembrane region" description="Helical" evidence="1">
    <location>
        <begin position="67"/>
        <end position="86"/>
    </location>
</feature>
<dbReference type="GeneID" id="41712889"/>
<proteinExistence type="predicted"/>
<evidence type="ECO:0000313" key="3">
    <source>
        <dbReference type="Proteomes" id="UP000324354"/>
    </source>
</evidence>
<keyword evidence="1" id="KW-0472">Membrane</keyword>
<reference evidence="2 3" key="1">
    <citation type="submission" date="2017-08" db="EMBL/GenBank/DDBJ databases">
        <title>Resequencing and Reannotation of the genome of Pyrococcus furiosus type strain DSM3638.</title>
        <authorList>
            <person name="Reichelt R.M."/>
            <person name="Bunk B."/>
        </authorList>
    </citation>
    <scope>NUCLEOTIDE SEQUENCE [LARGE SCALE GENOMIC DNA]</scope>
    <source>
        <strain evidence="2 3">DSM 3638</strain>
    </source>
</reference>
<accession>A0A5C0XR48</accession>
<keyword evidence="1" id="KW-1133">Transmembrane helix</keyword>
<organism evidence="2 3">
    <name type="scientific">Pyrococcus furiosus (strain ATCC 43587 / DSM 3638 / JCM 8422 / Vc1)</name>
    <dbReference type="NCBI Taxonomy" id="186497"/>
    <lineage>
        <taxon>Archaea</taxon>
        <taxon>Methanobacteriati</taxon>
        <taxon>Methanobacteriota</taxon>
        <taxon>Thermococci</taxon>
        <taxon>Thermococcales</taxon>
        <taxon>Thermococcaceae</taxon>
        <taxon>Pyrococcus</taxon>
    </lineage>
</organism>
<evidence type="ECO:0000313" key="2">
    <source>
        <dbReference type="EMBL" id="QEK78738.1"/>
    </source>
</evidence>
<dbReference type="EMBL" id="CP023154">
    <property type="protein sequence ID" value="QEK78738.1"/>
    <property type="molecule type" value="Genomic_DNA"/>
</dbReference>
<dbReference type="AlphaFoldDB" id="A0A5C0XR48"/>
<name>A0A5C0XR48_PYRFU</name>
<evidence type="ECO:0008006" key="4">
    <source>
        <dbReference type="Google" id="ProtNLM"/>
    </source>
</evidence>
<feature type="transmembrane region" description="Helical" evidence="1">
    <location>
        <begin position="92"/>
        <end position="113"/>
    </location>
</feature>
<dbReference type="RefSeq" id="WP_011012218.1">
    <property type="nucleotide sequence ID" value="NC_003413.1"/>
</dbReference>
<feature type="transmembrane region" description="Helical" evidence="1">
    <location>
        <begin position="34"/>
        <end position="55"/>
    </location>
</feature>
<protein>
    <recommendedName>
        <fullName evidence="4">DUF1616 domain-containing protein</fullName>
    </recommendedName>
</protein>
<dbReference type="GeneID" id="13301685"/>